<keyword evidence="1" id="KW-0597">Phosphoprotein</keyword>
<comment type="caution">
    <text evidence="3">The sequence shown here is derived from an EMBL/GenBank/DDBJ whole genome shotgun (WGS) entry which is preliminary data.</text>
</comment>
<protein>
    <submittedName>
        <fullName evidence="3">Response regulator</fullName>
    </submittedName>
</protein>
<dbReference type="PANTHER" id="PTHR43228:SF1">
    <property type="entry name" value="TWO-COMPONENT RESPONSE REGULATOR ARR22"/>
    <property type="match status" value="1"/>
</dbReference>
<dbReference type="Gene3D" id="3.40.50.2300">
    <property type="match status" value="1"/>
</dbReference>
<gene>
    <name evidence="3" type="ORF">ACFOGJ_12105</name>
</gene>
<keyword evidence="4" id="KW-1185">Reference proteome</keyword>
<accession>A0ABV7L043</accession>
<dbReference type="RefSeq" id="WP_379900653.1">
    <property type="nucleotide sequence ID" value="NZ_JBHRTR010000026.1"/>
</dbReference>
<name>A0ABV7L043_9PROT</name>
<dbReference type="Pfam" id="PF00072">
    <property type="entry name" value="Response_reg"/>
    <property type="match status" value="1"/>
</dbReference>
<organism evidence="3 4">
    <name type="scientific">Marinibaculum pumilum</name>
    <dbReference type="NCBI Taxonomy" id="1766165"/>
    <lineage>
        <taxon>Bacteria</taxon>
        <taxon>Pseudomonadati</taxon>
        <taxon>Pseudomonadota</taxon>
        <taxon>Alphaproteobacteria</taxon>
        <taxon>Rhodospirillales</taxon>
        <taxon>Rhodospirillaceae</taxon>
        <taxon>Marinibaculum</taxon>
    </lineage>
</organism>
<feature type="domain" description="Response regulatory" evidence="2">
    <location>
        <begin position="10"/>
        <end position="128"/>
    </location>
</feature>
<evidence type="ECO:0000313" key="4">
    <source>
        <dbReference type="Proteomes" id="UP001595528"/>
    </source>
</evidence>
<dbReference type="PROSITE" id="PS50110">
    <property type="entry name" value="RESPONSE_REGULATORY"/>
    <property type="match status" value="1"/>
</dbReference>
<dbReference type="InterPro" id="IPR052048">
    <property type="entry name" value="ST_Response_Regulator"/>
</dbReference>
<dbReference type="PANTHER" id="PTHR43228">
    <property type="entry name" value="TWO-COMPONENT RESPONSE REGULATOR"/>
    <property type="match status" value="1"/>
</dbReference>
<evidence type="ECO:0000313" key="3">
    <source>
        <dbReference type="EMBL" id="MFC3227981.1"/>
    </source>
</evidence>
<dbReference type="EMBL" id="JBHRTR010000026">
    <property type="protein sequence ID" value="MFC3227981.1"/>
    <property type="molecule type" value="Genomic_DNA"/>
</dbReference>
<dbReference type="InterPro" id="IPR001789">
    <property type="entry name" value="Sig_transdc_resp-reg_receiver"/>
</dbReference>
<sequence length="161" mass="17434">MAGYDLGAVTALVVDDAYNMRRLLSTILTALGVRRVLTASNGEEALAALHGPVDVVFTDYLMEPMDGMALTRRIRDEATSPKPFVPVIMVTGHATPETVAAAREAGVTEFLVKPVSVKTVAARLTAVIDHPRPFVRQAGFFGPDRRRRVASFEVERRGGEA</sequence>
<evidence type="ECO:0000256" key="1">
    <source>
        <dbReference type="PROSITE-ProRule" id="PRU00169"/>
    </source>
</evidence>
<reference evidence="4" key="1">
    <citation type="journal article" date="2019" name="Int. J. Syst. Evol. Microbiol.">
        <title>The Global Catalogue of Microorganisms (GCM) 10K type strain sequencing project: providing services to taxonomists for standard genome sequencing and annotation.</title>
        <authorList>
            <consortium name="The Broad Institute Genomics Platform"/>
            <consortium name="The Broad Institute Genome Sequencing Center for Infectious Disease"/>
            <person name="Wu L."/>
            <person name="Ma J."/>
        </authorList>
    </citation>
    <scope>NUCLEOTIDE SEQUENCE [LARGE SCALE GENOMIC DNA]</scope>
    <source>
        <strain evidence="4">KCTC 42964</strain>
    </source>
</reference>
<dbReference type="SUPFAM" id="SSF52172">
    <property type="entry name" value="CheY-like"/>
    <property type="match status" value="1"/>
</dbReference>
<feature type="modified residue" description="4-aspartylphosphate" evidence="1">
    <location>
        <position position="59"/>
    </location>
</feature>
<dbReference type="CDD" id="cd17546">
    <property type="entry name" value="REC_hyHK_CKI1_RcsC-like"/>
    <property type="match status" value="1"/>
</dbReference>
<evidence type="ECO:0000259" key="2">
    <source>
        <dbReference type="PROSITE" id="PS50110"/>
    </source>
</evidence>
<dbReference type="SMART" id="SM00448">
    <property type="entry name" value="REC"/>
    <property type="match status" value="1"/>
</dbReference>
<dbReference type="InterPro" id="IPR011006">
    <property type="entry name" value="CheY-like_superfamily"/>
</dbReference>
<dbReference type="Proteomes" id="UP001595528">
    <property type="component" value="Unassembled WGS sequence"/>
</dbReference>
<proteinExistence type="predicted"/>